<accession>A0A3B3BGC3</accession>
<dbReference type="Ensembl" id="ENSOMET00000009461.1">
    <property type="protein sequence ID" value="ENSOMEP00000004257.1"/>
    <property type="gene ID" value="ENSOMEG00000005203.1"/>
</dbReference>
<dbReference type="GeneTree" id="ENSGT00940000177715"/>
<evidence type="ECO:0000256" key="1">
    <source>
        <dbReference type="SAM" id="MobiDB-lite"/>
    </source>
</evidence>
<dbReference type="PaxDb" id="30732-ENSOMEP00000004257"/>
<feature type="region of interest" description="Disordered" evidence="1">
    <location>
        <begin position="1"/>
        <end position="30"/>
    </location>
</feature>
<name>A0A3B3BGC3_ORYME</name>
<evidence type="ECO:0000313" key="3">
    <source>
        <dbReference type="Proteomes" id="UP000261560"/>
    </source>
</evidence>
<dbReference type="Proteomes" id="UP000261560">
    <property type="component" value="Unplaced"/>
</dbReference>
<dbReference type="AlphaFoldDB" id="A0A3B3BGC3"/>
<protein>
    <submittedName>
        <fullName evidence="2">Uncharacterized protein</fullName>
    </submittedName>
</protein>
<reference evidence="2" key="2">
    <citation type="submission" date="2025-09" db="UniProtKB">
        <authorList>
            <consortium name="Ensembl"/>
        </authorList>
    </citation>
    <scope>IDENTIFICATION</scope>
</reference>
<reference evidence="2" key="1">
    <citation type="submission" date="2025-08" db="UniProtKB">
        <authorList>
            <consortium name="Ensembl"/>
        </authorList>
    </citation>
    <scope>IDENTIFICATION</scope>
</reference>
<proteinExistence type="predicted"/>
<evidence type="ECO:0000313" key="2">
    <source>
        <dbReference type="Ensembl" id="ENSOMEP00000004257.1"/>
    </source>
</evidence>
<organism evidence="2 3">
    <name type="scientific">Oryzias melastigma</name>
    <name type="common">Marine medaka</name>
    <dbReference type="NCBI Taxonomy" id="30732"/>
    <lineage>
        <taxon>Eukaryota</taxon>
        <taxon>Metazoa</taxon>
        <taxon>Chordata</taxon>
        <taxon>Craniata</taxon>
        <taxon>Vertebrata</taxon>
        <taxon>Euteleostomi</taxon>
        <taxon>Actinopterygii</taxon>
        <taxon>Neopterygii</taxon>
        <taxon>Teleostei</taxon>
        <taxon>Neoteleostei</taxon>
        <taxon>Acanthomorphata</taxon>
        <taxon>Ovalentaria</taxon>
        <taxon>Atherinomorphae</taxon>
        <taxon>Beloniformes</taxon>
        <taxon>Adrianichthyidae</taxon>
        <taxon>Oryziinae</taxon>
        <taxon>Oryzias</taxon>
    </lineage>
</organism>
<sequence>MLRLEGLHHAAGRPDGQAERTAALTHHQQRANVCRPDLSVPPRTLGLHRQTAVTPPLAAPHRAISKGGWNVTQFRLVELLVDTLAPVLEDDGDLTGNTKDVRSSALIHGGVTKNICGTSLLKVKLQKV</sequence>
<keyword evidence="3" id="KW-1185">Reference proteome</keyword>